<keyword evidence="1" id="KW-0732">Signal</keyword>
<feature type="chain" id="PRO_5007813944" evidence="1">
    <location>
        <begin position="27"/>
        <end position="148"/>
    </location>
</feature>
<keyword evidence="3" id="KW-1185">Reference proteome</keyword>
<feature type="signal peptide" evidence="1">
    <location>
        <begin position="1"/>
        <end position="26"/>
    </location>
</feature>
<sequence length="148" mass="15767">MTNVASKTLTMIIAIGTALTPVLCCAYALDAQLDCKSNAHAFIAPLLTAQYIDPKPMRVEANSINAFRPAHDSNLTAFGFRVYAVLGYEHSDTMFKQGSGQPITDSAYGTVVVGATEDVEARVRAAGSDAVIRQVIPLLLTVIFCSAQ</sequence>
<dbReference type="AlphaFoldDB" id="A0A160FTD9"/>
<organism evidence="2 3">
    <name type="scientific">Paraburkholderia phytofirmans OLGA172</name>
    <dbReference type="NCBI Taxonomy" id="1417228"/>
    <lineage>
        <taxon>Bacteria</taxon>
        <taxon>Pseudomonadati</taxon>
        <taxon>Pseudomonadota</taxon>
        <taxon>Betaproteobacteria</taxon>
        <taxon>Burkholderiales</taxon>
        <taxon>Burkholderiaceae</taxon>
        <taxon>Paraburkholderia</taxon>
    </lineage>
</organism>
<evidence type="ECO:0000313" key="2">
    <source>
        <dbReference type="EMBL" id="ANB76184.1"/>
    </source>
</evidence>
<protein>
    <submittedName>
        <fullName evidence="2">Uncharacterized protein</fullName>
    </submittedName>
</protein>
<dbReference type="EMBL" id="CP014579">
    <property type="protein sequence ID" value="ANB76184.1"/>
    <property type="molecule type" value="Genomic_DNA"/>
</dbReference>
<accession>A0A160FTD9</accession>
<reference evidence="2 3" key="1">
    <citation type="journal article" date="2016" name="Gene">
        <title>PacBio SMRT assembly of a complex multi-replicon genome reveals chlorocatechol degradative operon in a region of genome plasticity.</title>
        <authorList>
            <person name="Ricker N."/>
            <person name="Shen S.Y."/>
            <person name="Goordial J."/>
            <person name="Jin S."/>
            <person name="Fulthorpe R.R."/>
        </authorList>
    </citation>
    <scope>NUCLEOTIDE SEQUENCE [LARGE SCALE GENOMIC DNA]</scope>
    <source>
        <strain evidence="2 3">OLGA172</strain>
    </source>
</reference>
<evidence type="ECO:0000313" key="3">
    <source>
        <dbReference type="Proteomes" id="UP000076852"/>
    </source>
</evidence>
<gene>
    <name evidence="2" type="ORF">AYM40_28390</name>
</gene>
<proteinExistence type="predicted"/>
<dbReference type="KEGG" id="buz:AYM40_28390"/>
<evidence type="ECO:0000256" key="1">
    <source>
        <dbReference type="SAM" id="SignalP"/>
    </source>
</evidence>
<dbReference type="Proteomes" id="UP000076852">
    <property type="component" value="Chromosome 2"/>
</dbReference>
<name>A0A160FTD9_9BURK</name>
<dbReference type="STRING" id="1804984.AYM40_28390"/>
<dbReference type="RefSeq" id="WP_063499430.1">
    <property type="nucleotide sequence ID" value="NZ_CP014579.1"/>
</dbReference>
<dbReference type="OrthoDB" id="8966171at2"/>